<organism evidence="2 3">
    <name type="scientific">Phormidium yuhuli AB48</name>
    <dbReference type="NCBI Taxonomy" id="2940671"/>
    <lineage>
        <taxon>Bacteria</taxon>
        <taxon>Bacillati</taxon>
        <taxon>Cyanobacteriota</taxon>
        <taxon>Cyanophyceae</taxon>
        <taxon>Oscillatoriophycideae</taxon>
        <taxon>Oscillatoriales</taxon>
        <taxon>Oscillatoriaceae</taxon>
        <taxon>Phormidium</taxon>
        <taxon>Phormidium yuhuli</taxon>
    </lineage>
</organism>
<dbReference type="InterPro" id="IPR014729">
    <property type="entry name" value="Rossmann-like_a/b/a_fold"/>
</dbReference>
<dbReference type="InterPro" id="IPR003848">
    <property type="entry name" value="DUF218"/>
</dbReference>
<dbReference type="CDD" id="cd06259">
    <property type="entry name" value="YdcF-like"/>
    <property type="match status" value="1"/>
</dbReference>
<protein>
    <submittedName>
        <fullName evidence="2">YdcF family protein</fullName>
    </submittedName>
</protein>
<feature type="domain" description="DUF218" evidence="1">
    <location>
        <begin position="21"/>
        <end position="120"/>
    </location>
</feature>
<evidence type="ECO:0000313" key="2">
    <source>
        <dbReference type="EMBL" id="USR93163.1"/>
    </source>
</evidence>
<gene>
    <name evidence="2" type="ORF">NEA10_12300</name>
</gene>
<accession>A0ABY5AV47</accession>
<reference evidence="2" key="1">
    <citation type="submission" date="2022-06" db="EMBL/GenBank/DDBJ databases">
        <title>Genome sequence of Phormidium yuhuli AB48 isolated from an industrial photobioreactor environment.</title>
        <authorList>
            <person name="Qiu Y."/>
            <person name="Noonan A.J.C."/>
            <person name="Dofher K."/>
            <person name="Koch M."/>
            <person name="Kieft B."/>
            <person name="Lin X."/>
            <person name="Ziels R.M."/>
            <person name="Hallam S.J."/>
        </authorList>
    </citation>
    <scope>NUCLEOTIDE SEQUENCE</scope>
    <source>
        <strain evidence="2">AB48</strain>
    </source>
</reference>
<evidence type="ECO:0000313" key="3">
    <source>
        <dbReference type="Proteomes" id="UP001056708"/>
    </source>
</evidence>
<dbReference type="Proteomes" id="UP001056708">
    <property type="component" value="Chromosome"/>
</dbReference>
<sequence length="196" mass="22188">MLLGLGWGGFRLYLRWTRVPQAVLVLGGSPEREVFAADFARTHPELEVWVSGGSNPEYAEWVFAEAGIPRQRFYLNYDAVDTVTNFTTLVDKLRSQEIRSVYLITSDYHMRRASAIGEIVLGSRDISFRPVSIPSEFAPEPIDKSIRDGVRALVWLATGYTGSTLRERFQPYGSILTDPMDESLPRFGTVESWSEF</sequence>
<keyword evidence="3" id="KW-1185">Reference proteome</keyword>
<dbReference type="Pfam" id="PF02698">
    <property type="entry name" value="DUF218"/>
    <property type="match status" value="1"/>
</dbReference>
<dbReference type="Gene3D" id="3.40.50.620">
    <property type="entry name" value="HUPs"/>
    <property type="match status" value="1"/>
</dbReference>
<name>A0ABY5AV47_9CYAN</name>
<proteinExistence type="predicted"/>
<dbReference type="EMBL" id="CP098611">
    <property type="protein sequence ID" value="USR93163.1"/>
    <property type="molecule type" value="Genomic_DNA"/>
</dbReference>
<evidence type="ECO:0000259" key="1">
    <source>
        <dbReference type="Pfam" id="PF02698"/>
    </source>
</evidence>